<gene>
    <name evidence="3" type="ORF">Pmi06nite_30400</name>
</gene>
<evidence type="ECO:0000313" key="4">
    <source>
        <dbReference type="Proteomes" id="UP000650628"/>
    </source>
</evidence>
<feature type="region of interest" description="Disordered" evidence="1">
    <location>
        <begin position="232"/>
        <end position="298"/>
    </location>
</feature>
<feature type="compositionally biased region" description="Polar residues" evidence="1">
    <location>
        <begin position="288"/>
        <end position="298"/>
    </location>
</feature>
<keyword evidence="4" id="KW-1185">Reference proteome</keyword>
<feature type="region of interest" description="Disordered" evidence="1">
    <location>
        <begin position="1"/>
        <end position="37"/>
    </location>
</feature>
<dbReference type="AlphaFoldDB" id="A0A8J3XAK4"/>
<dbReference type="RefSeq" id="WP_203953568.1">
    <property type="nucleotide sequence ID" value="NZ_BOOO01000015.1"/>
</dbReference>
<feature type="compositionally biased region" description="Low complexity" evidence="1">
    <location>
        <begin position="254"/>
        <end position="287"/>
    </location>
</feature>
<dbReference type="Proteomes" id="UP000650628">
    <property type="component" value="Unassembled WGS sequence"/>
</dbReference>
<keyword evidence="2" id="KW-0472">Membrane</keyword>
<evidence type="ECO:0000256" key="2">
    <source>
        <dbReference type="SAM" id="Phobius"/>
    </source>
</evidence>
<organism evidence="3 4">
    <name type="scientific">Planotetraspora mira</name>
    <dbReference type="NCBI Taxonomy" id="58121"/>
    <lineage>
        <taxon>Bacteria</taxon>
        <taxon>Bacillati</taxon>
        <taxon>Actinomycetota</taxon>
        <taxon>Actinomycetes</taxon>
        <taxon>Streptosporangiales</taxon>
        <taxon>Streptosporangiaceae</taxon>
        <taxon>Planotetraspora</taxon>
    </lineage>
</organism>
<evidence type="ECO:0008006" key="5">
    <source>
        <dbReference type="Google" id="ProtNLM"/>
    </source>
</evidence>
<dbReference type="EMBL" id="BOOO01000015">
    <property type="protein sequence ID" value="GII29598.1"/>
    <property type="molecule type" value="Genomic_DNA"/>
</dbReference>
<comment type="caution">
    <text evidence="3">The sequence shown here is derived from an EMBL/GenBank/DDBJ whole genome shotgun (WGS) entry which is preliminary data.</text>
</comment>
<feature type="transmembrane region" description="Helical" evidence="2">
    <location>
        <begin position="42"/>
        <end position="63"/>
    </location>
</feature>
<keyword evidence="2" id="KW-0812">Transmembrane</keyword>
<keyword evidence="2" id="KW-1133">Transmembrane helix</keyword>
<sequence length="298" mass="30651">MRVTEQPPTRSPEAQRLADQTPLKSGRSGRGLPMAPRDRKPGLAALAVLLIVGGALLTVTLVLRSGDRVSAIEISQRVGAGQPIPISALKEVQIAQDGPAFVYWSAAEEMTRYFASVDLMPGTLLNQNMISEDSAELVPGKAVVGLSLKSSQMPPNLQAGQRVQVVYVPGDNGDGASRLLARSALVNSVSGGDGSTGTGNVTVSIVVSDSLSPQIVGYASTGRIAVAYLPGAKASAQSDPVTAPTPRTTPSNKTNGTGSTQTGQGTQQGTQTNQNSQNGQNGQQSQTPRNTAPANGQG</sequence>
<protein>
    <recommendedName>
        <fullName evidence="5">SAF domain-containing protein</fullName>
    </recommendedName>
</protein>
<name>A0A8J3XAK4_9ACTN</name>
<feature type="compositionally biased region" description="Polar residues" evidence="1">
    <location>
        <begin position="235"/>
        <end position="253"/>
    </location>
</feature>
<reference evidence="3 4" key="1">
    <citation type="submission" date="2021-01" db="EMBL/GenBank/DDBJ databases">
        <title>Whole genome shotgun sequence of Planotetraspora mira NBRC 15435.</title>
        <authorList>
            <person name="Komaki H."/>
            <person name="Tamura T."/>
        </authorList>
    </citation>
    <scope>NUCLEOTIDE SEQUENCE [LARGE SCALE GENOMIC DNA]</scope>
    <source>
        <strain evidence="3 4">NBRC 15435</strain>
    </source>
</reference>
<evidence type="ECO:0000256" key="1">
    <source>
        <dbReference type="SAM" id="MobiDB-lite"/>
    </source>
</evidence>
<proteinExistence type="predicted"/>
<evidence type="ECO:0000313" key="3">
    <source>
        <dbReference type="EMBL" id="GII29598.1"/>
    </source>
</evidence>
<accession>A0A8J3XAK4</accession>